<evidence type="ECO:0000256" key="8">
    <source>
        <dbReference type="SAM" id="Phobius"/>
    </source>
</evidence>
<evidence type="ECO:0000256" key="6">
    <source>
        <dbReference type="ARBA" id="ARBA00022989"/>
    </source>
</evidence>
<feature type="transmembrane region" description="Helical" evidence="8">
    <location>
        <begin position="291"/>
        <end position="314"/>
    </location>
</feature>
<evidence type="ECO:0000256" key="2">
    <source>
        <dbReference type="ARBA" id="ARBA00010145"/>
    </source>
</evidence>
<protein>
    <recommendedName>
        <fullName evidence="11">Transporter</fullName>
    </recommendedName>
</protein>
<feature type="transmembrane region" description="Helical" evidence="8">
    <location>
        <begin position="97"/>
        <end position="119"/>
    </location>
</feature>
<sequence>MDWERILLVFTDILLPLAAGYLLKIHNLMPQKACDWLIRFNVVVMVTVLTLMSFWVLPLSAQLLWLPLIGVLITAVPGVIGARCFAGQFDNELDRGAYVISAMLSNIGTIGGLCAFILYGEEGFAYVQLVAAPQNILMVAAAFPMAKYYYEKHHAAKRKAKLQLSFREMFITWNQVGILGMAAGILLQVFGVSRPPALGVLFHNLVHVLAWVSLLPVGFLIDFGRARFYYRKVISMLWLRFVIVPVLFYLLFKLLFTDKVLLGSLLLLAATPAAINSVITAQLYKLNVDITIASFLLTTVVFVLVVFPLFFFYIHFGGRL</sequence>
<evidence type="ECO:0000256" key="5">
    <source>
        <dbReference type="ARBA" id="ARBA00022692"/>
    </source>
</evidence>
<dbReference type="InterPro" id="IPR038770">
    <property type="entry name" value="Na+/solute_symporter_sf"/>
</dbReference>
<feature type="transmembrane region" description="Helical" evidence="8">
    <location>
        <begin position="125"/>
        <end position="150"/>
    </location>
</feature>
<dbReference type="GO" id="GO:0005886">
    <property type="term" value="C:plasma membrane"/>
    <property type="evidence" value="ECO:0007669"/>
    <property type="project" value="UniProtKB-SubCell"/>
</dbReference>
<dbReference type="Gene3D" id="1.20.1530.20">
    <property type="match status" value="1"/>
</dbReference>
<evidence type="ECO:0000313" key="9">
    <source>
        <dbReference type="EMBL" id="SDC67419.1"/>
    </source>
</evidence>
<feature type="transmembrane region" description="Helical" evidence="8">
    <location>
        <begin position="233"/>
        <end position="254"/>
    </location>
</feature>
<evidence type="ECO:0008006" key="11">
    <source>
        <dbReference type="Google" id="ProtNLM"/>
    </source>
</evidence>
<comment type="subcellular location">
    <subcellularLocation>
        <location evidence="1">Cell membrane</location>
        <topology evidence="1">Multi-pass membrane protein</topology>
    </subcellularLocation>
</comment>
<comment type="similarity">
    <text evidence="2">Belongs to the auxin efflux carrier (TC 2.A.69) family.</text>
</comment>
<dbReference type="PANTHER" id="PTHR36838:SF3">
    <property type="entry name" value="TRANSPORTER AUXIN EFFLUX CARRIER EC FAMILY"/>
    <property type="match status" value="1"/>
</dbReference>
<feature type="transmembrane region" description="Helical" evidence="8">
    <location>
        <begin position="36"/>
        <end position="57"/>
    </location>
</feature>
<feature type="transmembrane region" description="Helical" evidence="8">
    <location>
        <begin position="63"/>
        <end position="85"/>
    </location>
</feature>
<keyword evidence="5 8" id="KW-0812">Transmembrane</keyword>
<dbReference type="Pfam" id="PF03547">
    <property type="entry name" value="Mem_trans"/>
    <property type="match status" value="1"/>
</dbReference>
<dbReference type="GO" id="GO:0055085">
    <property type="term" value="P:transmembrane transport"/>
    <property type="evidence" value="ECO:0007669"/>
    <property type="project" value="InterPro"/>
</dbReference>
<feature type="transmembrane region" description="Helical" evidence="8">
    <location>
        <begin position="260"/>
        <end position="279"/>
    </location>
</feature>
<keyword evidence="10" id="KW-1185">Reference proteome</keyword>
<evidence type="ECO:0000313" key="10">
    <source>
        <dbReference type="Proteomes" id="UP000198943"/>
    </source>
</evidence>
<accession>A0A1G6NHZ4</accession>
<feature type="transmembrane region" description="Helical" evidence="8">
    <location>
        <begin position="197"/>
        <end position="221"/>
    </location>
</feature>
<evidence type="ECO:0000256" key="7">
    <source>
        <dbReference type="ARBA" id="ARBA00023136"/>
    </source>
</evidence>
<feature type="transmembrane region" description="Helical" evidence="8">
    <location>
        <begin position="6"/>
        <end position="24"/>
    </location>
</feature>
<keyword evidence="7 8" id="KW-0472">Membrane</keyword>
<gene>
    <name evidence="9" type="ORF">SAMN04487864_1142</name>
</gene>
<proteinExistence type="inferred from homology"/>
<evidence type="ECO:0000256" key="3">
    <source>
        <dbReference type="ARBA" id="ARBA00022448"/>
    </source>
</evidence>
<reference evidence="10" key="1">
    <citation type="submission" date="2016-10" db="EMBL/GenBank/DDBJ databases">
        <authorList>
            <person name="Varghese N."/>
            <person name="Submissions S."/>
        </authorList>
    </citation>
    <scope>NUCLEOTIDE SEQUENCE [LARGE SCALE GENOMIC DNA]</scope>
    <source>
        <strain evidence="10">DSM 11005</strain>
    </source>
</reference>
<keyword evidence="3" id="KW-0813">Transport</keyword>
<name>A0A1G6NHZ4_9FIRM</name>
<dbReference type="EMBL" id="FMYW01000014">
    <property type="protein sequence ID" value="SDC67419.1"/>
    <property type="molecule type" value="Genomic_DNA"/>
</dbReference>
<dbReference type="Proteomes" id="UP000198943">
    <property type="component" value="Unassembled WGS sequence"/>
</dbReference>
<keyword evidence="6 8" id="KW-1133">Transmembrane helix</keyword>
<dbReference type="PANTHER" id="PTHR36838">
    <property type="entry name" value="AUXIN EFFLUX CARRIER FAMILY PROTEIN"/>
    <property type="match status" value="1"/>
</dbReference>
<dbReference type="RefSeq" id="WP_093730924.1">
    <property type="nucleotide sequence ID" value="NZ_FMYW01000014.1"/>
</dbReference>
<organism evidence="9 10">
    <name type="scientific">Succiniclasticum ruminis</name>
    <dbReference type="NCBI Taxonomy" id="40841"/>
    <lineage>
        <taxon>Bacteria</taxon>
        <taxon>Bacillati</taxon>
        <taxon>Bacillota</taxon>
        <taxon>Negativicutes</taxon>
        <taxon>Acidaminococcales</taxon>
        <taxon>Acidaminococcaceae</taxon>
        <taxon>Succiniclasticum</taxon>
    </lineage>
</organism>
<dbReference type="AlphaFoldDB" id="A0A1G6NHZ4"/>
<dbReference type="InterPro" id="IPR004776">
    <property type="entry name" value="Mem_transp_PIN-like"/>
</dbReference>
<keyword evidence="4" id="KW-1003">Cell membrane</keyword>
<dbReference type="OrthoDB" id="1622577at2"/>
<feature type="transmembrane region" description="Helical" evidence="8">
    <location>
        <begin position="171"/>
        <end position="191"/>
    </location>
</feature>
<evidence type="ECO:0000256" key="4">
    <source>
        <dbReference type="ARBA" id="ARBA00022475"/>
    </source>
</evidence>
<evidence type="ECO:0000256" key="1">
    <source>
        <dbReference type="ARBA" id="ARBA00004651"/>
    </source>
</evidence>